<comment type="similarity">
    <text evidence="2">Belongs to the PBP/GOBP family.</text>
</comment>
<keyword evidence="4 7" id="KW-0732">Signal</keyword>
<reference evidence="8" key="1">
    <citation type="submission" date="2022-03" db="EMBL/GenBank/DDBJ databases">
        <authorList>
            <person name="Sayadi A."/>
        </authorList>
    </citation>
    <scope>NUCLEOTIDE SEQUENCE</scope>
</reference>
<dbReference type="FunFam" id="1.10.238.20:FF:000001">
    <property type="entry name" value="General odorant-binding protein lush"/>
    <property type="match status" value="1"/>
</dbReference>
<dbReference type="GO" id="GO:0005549">
    <property type="term" value="F:odorant binding"/>
    <property type="evidence" value="ECO:0007669"/>
    <property type="project" value="InterPro"/>
</dbReference>
<dbReference type="EMBL" id="CAKOFQ010007756">
    <property type="protein sequence ID" value="CAH2007565.1"/>
    <property type="molecule type" value="Genomic_DNA"/>
</dbReference>
<evidence type="ECO:0000256" key="4">
    <source>
        <dbReference type="ARBA" id="ARBA00022729"/>
    </source>
</evidence>
<dbReference type="CDD" id="cd23992">
    <property type="entry name" value="PBP_GOBP"/>
    <property type="match status" value="1"/>
</dbReference>
<evidence type="ECO:0000313" key="9">
    <source>
        <dbReference type="Proteomes" id="UP001152888"/>
    </source>
</evidence>
<dbReference type="Gene3D" id="1.10.238.20">
    <property type="entry name" value="Pheromone/general odorant binding protein domain"/>
    <property type="match status" value="1"/>
</dbReference>
<gene>
    <name evidence="8" type="ORF">ACAOBT_LOCUS29728</name>
</gene>
<accession>A0A9P0Q5X0</accession>
<keyword evidence="3" id="KW-0964">Secreted</keyword>
<comment type="subcellular location">
    <subcellularLocation>
        <location evidence="1">Secreted</location>
    </subcellularLocation>
</comment>
<evidence type="ECO:0000256" key="6">
    <source>
        <dbReference type="ARBA" id="ARBA00056866"/>
    </source>
</evidence>
<dbReference type="SMART" id="SM00708">
    <property type="entry name" value="PhBP"/>
    <property type="match status" value="1"/>
</dbReference>
<evidence type="ECO:0000256" key="5">
    <source>
        <dbReference type="ARBA" id="ARBA00023180"/>
    </source>
</evidence>
<evidence type="ECO:0000313" key="8">
    <source>
        <dbReference type="EMBL" id="CAH2007565.1"/>
    </source>
</evidence>
<comment type="function">
    <text evidence="6">May be a carrier protein for lipids.</text>
</comment>
<feature type="signal peptide" evidence="7">
    <location>
        <begin position="1"/>
        <end position="27"/>
    </location>
</feature>
<proteinExistence type="inferred from homology"/>
<evidence type="ECO:0000256" key="2">
    <source>
        <dbReference type="ARBA" id="ARBA00008098"/>
    </source>
</evidence>
<dbReference type="Proteomes" id="UP001152888">
    <property type="component" value="Unassembled WGS sequence"/>
</dbReference>
<dbReference type="SUPFAM" id="SSF47565">
    <property type="entry name" value="Insect pheromone/odorant-binding proteins"/>
    <property type="match status" value="1"/>
</dbReference>
<dbReference type="GO" id="GO:0005615">
    <property type="term" value="C:extracellular space"/>
    <property type="evidence" value="ECO:0007669"/>
    <property type="project" value="TreeGrafter"/>
</dbReference>
<keyword evidence="5" id="KW-0325">Glycoprotein</keyword>
<dbReference type="Pfam" id="PF01395">
    <property type="entry name" value="PBP_GOBP"/>
    <property type="match status" value="1"/>
</dbReference>
<organism evidence="8 9">
    <name type="scientific">Acanthoscelides obtectus</name>
    <name type="common">Bean weevil</name>
    <name type="synonym">Bruchus obtectus</name>
    <dbReference type="NCBI Taxonomy" id="200917"/>
    <lineage>
        <taxon>Eukaryota</taxon>
        <taxon>Metazoa</taxon>
        <taxon>Ecdysozoa</taxon>
        <taxon>Arthropoda</taxon>
        <taxon>Hexapoda</taxon>
        <taxon>Insecta</taxon>
        <taxon>Pterygota</taxon>
        <taxon>Neoptera</taxon>
        <taxon>Endopterygota</taxon>
        <taxon>Coleoptera</taxon>
        <taxon>Polyphaga</taxon>
        <taxon>Cucujiformia</taxon>
        <taxon>Chrysomeloidea</taxon>
        <taxon>Chrysomelidae</taxon>
        <taxon>Bruchinae</taxon>
        <taxon>Bruchini</taxon>
        <taxon>Acanthoscelides</taxon>
    </lineage>
</organism>
<dbReference type="InterPro" id="IPR036728">
    <property type="entry name" value="PBP_GOBP_sf"/>
</dbReference>
<evidence type="ECO:0000256" key="7">
    <source>
        <dbReference type="SAM" id="SignalP"/>
    </source>
</evidence>
<feature type="chain" id="PRO_5040181657" evidence="7">
    <location>
        <begin position="28"/>
        <end position="142"/>
    </location>
</feature>
<sequence length="142" mass="15887">MLNFVIHTVKMYLTLLILLVTLTNVYCVSDEIKELMNNLHKTCVGNTGVDEALIVNANKGQFEEDEKFKCYTRCIFDEVGLFDDDNKFDVEGAIAMLPDEMKDTILGSVIKECGASSTGSCQSMFELNKCIYKGAPDLYFLA</sequence>
<dbReference type="GO" id="GO:0007608">
    <property type="term" value="P:sensory perception of smell"/>
    <property type="evidence" value="ECO:0007669"/>
    <property type="project" value="TreeGrafter"/>
</dbReference>
<dbReference type="InterPro" id="IPR006170">
    <property type="entry name" value="PBP/GOBP"/>
</dbReference>
<keyword evidence="9" id="KW-1185">Reference proteome</keyword>
<protein>
    <submittedName>
        <fullName evidence="8">Uncharacterized protein</fullName>
    </submittedName>
</protein>
<comment type="caution">
    <text evidence="8">The sequence shown here is derived from an EMBL/GenBank/DDBJ whole genome shotgun (WGS) entry which is preliminary data.</text>
</comment>
<dbReference type="AlphaFoldDB" id="A0A9P0Q5X0"/>
<name>A0A9P0Q5X0_ACAOB</name>
<dbReference type="PANTHER" id="PTHR11857">
    <property type="entry name" value="ODORANT BINDING PROTEIN-RELATED"/>
    <property type="match status" value="1"/>
</dbReference>
<dbReference type="OrthoDB" id="6815539at2759"/>
<dbReference type="PANTHER" id="PTHR11857:SF43">
    <property type="entry name" value="GEO07291P1-RELATED"/>
    <property type="match status" value="1"/>
</dbReference>
<evidence type="ECO:0000256" key="1">
    <source>
        <dbReference type="ARBA" id="ARBA00004613"/>
    </source>
</evidence>
<evidence type="ECO:0000256" key="3">
    <source>
        <dbReference type="ARBA" id="ARBA00022525"/>
    </source>
</evidence>